<feature type="compositionally biased region" description="Basic and acidic residues" evidence="1">
    <location>
        <begin position="156"/>
        <end position="171"/>
    </location>
</feature>
<organism evidence="2 3">
    <name type="scientific">Obba rivulosa</name>
    <dbReference type="NCBI Taxonomy" id="1052685"/>
    <lineage>
        <taxon>Eukaryota</taxon>
        <taxon>Fungi</taxon>
        <taxon>Dikarya</taxon>
        <taxon>Basidiomycota</taxon>
        <taxon>Agaricomycotina</taxon>
        <taxon>Agaricomycetes</taxon>
        <taxon>Polyporales</taxon>
        <taxon>Gelatoporiaceae</taxon>
        <taxon>Obba</taxon>
    </lineage>
</organism>
<gene>
    <name evidence="2" type="ORF">OBBRIDRAFT_88891</name>
</gene>
<keyword evidence="3" id="KW-1185">Reference proteome</keyword>
<evidence type="ECO:0000256" key="1">
    <source>
        <dbReference type="SAM" id="MobiDB-lite"/>
    </source>
</evidence>
<accession>A0A8E2AXG1</accession>
<reference evidence="2 3" key="1">
    <citation type="submission" date="2016-07" db="EMBL/GenBank/DDBJ databases">
        <title>Draft genome of the white-rot fungus Obba rivulosa 3A-2.</title>
        <authorList>
            <consortium name="DOE Joint Genome Institute"/>
            <person name="Miettinen O."/>
            <person name="Riley R."/>
            <person name="Acob R."/>
            <person name="Barry K."/>
            <person name="Cullen D."/>
            <person name="De Vries R."/>
            <person name="Hainaut M."/>
            <person name="Hatakka A."/>
            <person name="Henrissat B."/>
            <person name="Hilden K."/>
            <person name="Kuo R."/>
            <person name="Labutti K."/>
            <person name="Lipzen A."/>
            <person name="Makela M.R."/>
            <person name="Sandor L."/>
            <person name="Spatafora J.W."/>
            <person name="Grigoriev I.V."/>
            <person name="Hibbett D.S."/>
        </authorList>
    </citation>
    <scope>NUCLEOTIDE SEQUENCE [LARGE SCALE GENOMIC DNA]</scope>
    <source>
        <strain evidence="2 3">3A-2</strain>
    </source>
</reference>
<dbReference type="OrthoDB" id="2802169at2759"/>
<protein>
    <submittedName>
        <fullName evidence="2">Uncharacterized protein</fullName>
    </submittedName>
</protein>
<feature type="region of interest" description="Disordered" evidence="1">
    <location>
        <begin position="289"/>
        <end position="320"/>
    </location>
</feature>
<sequence>MLQMSAVQKRRMRRVNAKHRRNPLLVSRASSVRLHHYSSESSKGLTFGPPGTIPVALQPELVSARGSSTPKMVMAQTLTKDKMVVGRSSGKRTLAEVMDQDLAAKRKKYEPSDRAGQPAAHTHSKFFCTALPSPGVPPTPAKFMDDPVAGPSRLSLPDEDKENHPFVDKNDNIPMEESGPVHQEDGYVSPSPSMTRWDTPDVSSPLRAGSNKGDDFDADVLSSPPLARSRAKTLLRESSGRRSLEAFGVGRGLFRDLPAQAERGSNAAEDRGLGPDLRETLEEWDWDELTSEAGGSDTSHCSDESAPSSAGVITPDVSGEFDPNQVVIRNAAADEEDVDELEDDWGAQTTAARNERVANGWWEKWARRGPSARESRPVCFITDLSPLPRR</sequence>
<proteinExistence type="predicted"/>
<dbReference type="EMBL" id="KV722453">
    <property type="protein sequence ID" value="OCH88417.1"/>
    <property type="molecule type" value="Genomic_DNA"/>
</dbReference>
<name>A0A8E2AXG1_9APHY</name>
<evidence type="ECO:0000313" key="3">
    <source>
        <dbReference type="Proteomes" id="UP000250043"/>
    </source>
</evidence>
<dbReference type="Proteomes" id="UP000250043">
    <property type="component" value="Unassembled WGS sequence"/>
</dbReference>
<dbReference type="AlphaFoldDB" id="A0A8E2AXG1"/>
<evidence type="ECO:0000313" key="2">
    <source>
        <dbReference type="EMBL" id="OCH88417.1"/>
    </source>
</evidence>
<feature type="region of interest" description="Disordered" evidence="1">
    <location>
        <begin position="146"/>
        <end position="222"/>
    </location>
</feature>